<dbReference type="SUPFAM" id="SSF50630">
    <property type="entry name" value="Acid proteases"/>
    <property type="match status" value="1"/>
</dbReference>
<evidence type="ECO:0000256" key="1">
    <source>
        <dbReference type="ARBA" id="ARBA00010790"/>
    </source>
</evidence>
<reference evidence="3 4" key="1">
    <citation type="journal article" date="2019" name="Sci. Rep.">
        <title>Orb-weaving spider Araneus ventricosus genome elucidates the spidroin gene catalogue.</title>
        <authorList>
            <person name="Kono N."/>
            <person name="Nakamura H."/>
            <person name="Ohtoshi R."/>
            <person name="Moran D.A.P."/>
            <person name="Shinohara A."/>
            <person name="Yoshida Y."/>
            <person name="Fujiwara M."/>
            <person name="Mori M."/>
            <person name="Tomita M."/>
            <person name="Arakawa K."/>
        </authorList>
    </citation>
    <scope>NUCLEOTIDE SEQUENCE [LARGE SCALE GENOMIC DNA]</scope>
</reference>
<dbReference type="InterPro" id="IPR036188">
    <property type="entry name" value="FAD/NAD-bd_sf"/>
</dbReference>
<comment type="similarity">
    <text evidence="1">Belongs to the GMC oxidoreductase family.</text>
</comment>
<dbReference type="GO" id="GO:0016614">
    <property type="term" value="F:oxidoreductase activity, acting on CH-OH group of donors"/>
    <property type="evidence" value="ECO:0007669"/>
    <property type="project" value="InterPro"/>
</dbReference>
<organism evidence="3 4">
    <name type="scientific">Araneus ventricosus</name>
    <name type="common">Orbweaver spider</name>
    <name type="synonym">Epeira ventricosa</name>
    <dbReference type="NCBI Taxonomy" id="182803"/>
    <lineage>
        <taxon>Eukaryota</taxon>
        <taxon>Metazoa</taxon>
        <taxon>Ecdysozoa</taxon>
        <taxon>Arthropoda</taxon>
        <taxon>Chelicerata</taxon>
        <taxon>Arachnida</taxon>
        <taxon>Araneae</taxon>
        <taxon>Araneomorphae</taxon>
        <taxon>Entelegynae</taxon>
        <taxon>Araneoidea</taxon>
        <taxon>Araneidae</taxon>
        <taxon>Araneus</taxon>
    </lineage>
</organism>
<dbReference type="EMBL" id="BGPR01000262">
    <property type="protein sequence ID" value="GBM08922.1"/>
    <property type="molecule type" value="Genomic_DNA"/>
</dbReference>
<evidence type="ECO:0000313" key="4">
    <source>
        <dbReference type="Proteomes" id="UP000499080"/>
    </source>
</evidence>
<proteinExistence type="inferred from homology"/>
<dbReference type="InterPro" id="IPR021109">
    <property type="entry name" value="Peptidase_aspartic_dom_sf"/>
</dbReference>
<dbReference type="InterPro" id="IPR012132">
    <property type="entry name" value="GMC_OxRdtase"/>
</dbReference>
<dbReference type="Gene3D" id="2.40.70.10">
    <property type="entry name" value="Acid Proteases"/>
    <property type="match status" value="1"/>
</dbReference>
<dbReference type="Gene3D" id="3.50.50.60">
    <property type="entry name" value="FAD/NAD(P)-binding domain"/>
    <property type="match status" value="1"/>
</dbReference>
<evidence type="ECO:0000259" key="2">
    <source>
        <dbReference type="Pfam" id="PF00732"/>
    </source>
</evidence>
<keyword evidence="4" id="KW-1185">Reference proteome</keyword>
<sequence>MLYVRGNKRDYDQWADNGGRGWSWNGVYSYFLKAENNTDPEIANNGYHSTGGFLTVSTPPQTNALKEAFAAAASEIGYEYRDINGEKQTGNREDSPPVKSYGCGTPDFIRVKSPNCPTEPKVESSRFKYLEASFRFVTTAPVSTVYLRVNGIFGKACVDTGSSHSIAGEALYTLLKDEGAKFRNGTMCISLADGQHPTENALITTVTLQIEGRNFDKELIALPNAKTNRTLLGNDFLKRSGIMLDLKNQQWFFNNMPRKKFAFVEQLDRKRLPYESWNAVPLLSRF</sequence>
<dbReference type="Pfam" id="PF00732">
    <property type="entry name" value="GMC_oxred_N"/>
    <property type="match status" value="1"/>
</dbReference>
<dbReference type="Gene3D" id="3.30.560.10">
    <property type="entry name" value="Glucose Oxidase, domain 3"/>
    <property type="match status" value="1"/>
</dbReference>
<feature type="domain" description="Glucose-methanol-choline oxidoreductase N-terminal" evidence="2">
    <location>
        <begin position="1"/>
        <end position="90"/>
    </location>
</feature>
<dbReference type="CDD" id="cd00303">
    <property type="entry name" value="retropepsin_like"/>
    <property type="match status" value="1"/>
</dbReference>
<accession>A0A4Y2CWS4</accession>
<comment type="caution">
    <text evidence="3">The sequence shown here is derived from an EMBL/GenBank/DDBJ whole genome shotgun (WGS) entry which is preliminary data.</text>
</comment>
<dbReference type="GO" id="GO:0050660">
    <property type="term" value="F:flavin adenine dinucleotide binding"/>
    <property type="evidence" value="ECO:0007669"/>
    <property type="project" value="InterPro"/>
</dbReference>
<name>A0A4Y2CWS4_ARAVE</name>
<dbReference type="OrthoDB" id="6783748at2759"/>
<evidence type="ECO:0000313" key="3">
    <source>
        <dbReference type="EMBL" id="GBM08922.1"/>
    </source>
</evidence>
<gene>
    <name evidence="3" type="ORF">AVEN_57464_1</name>
</gene>
<dbReference type="PANTHER" id="PTHR11552">
    <property type="entry name" value="GLUCOSE-METHANOL-CHOLINE GMC OXIDOREDUCTASE"/>
    <property type="match status" value="1"/>
</dbReference>
<protein>
    <recommendedName>
        <fullName evidence="2">Glucose-methanol-choline oxidoreductase N-terminal domain-containing protein</fullName>
    </recommendedName>
</protein>
<dbReference type="PANTHER" id="PTHR11552:SF227">
    <property type="entry name" value="GLUCOSE DEHYDROGENASE [FAD, QUINONE]-LIKE PROTEIN"/>
    <property type="match status" value="1"/>
</dbReference>
<dbReference type="InterPro" id="IPR000172">
    <property type="entry name" value="GMC_OxRdtase_N"/>
</dbReference>
<dbReference type="Proteomes" id="UP000499080">
    <property type="component" value="Unassembled WGS sequence"/>
</dbReference>
<dbReference type="SUPFAM" id="SSF51905">
    <property type="entry name" value="FAD/NAD(P)-binding domain"/>
    <property type="match status" value="1"/>
</dbReference>
<dbReference type="AlphaFoldDB" id="A0A4Y2CWS4"/>
<dbReference type="Pfam" id="PF08284">
    <property type="entry name" value="RVP_2"/>
    <property type="match status" value="1"/>
</dbReference>